<dbReference type="SUPFAM" id="SSF55785">
    <property type="entry name" value="PYP-like sensor domain (PAS domain)"/>
    <property type="match status" value="1"/>
</dbReference>
<gene>
    <name evidence="4" type="primary">cph2_1</name>
    <name evidence="4" type="ORF">SAMEA3906486_00050</name>
</gene>
<dbReference type="Gene3D" id="3.20.20.450">
    <property type="entry name" value="EAL domain"/>
    <property type="match status" value="1"/>
</dbReference>
<dbReference type="SMART" id="SM00267">
    <property type="entry name" value="GGDEF"/>
    <property type="match status" value="1"/>
</dbReference>
<dbReference type="SUPFAM" id="SSF55781">
    <property type="entry name" value="GAF domain-like"/>
    <property type="match status" value="1"/>
</dbReference>
<dbReference type="InterPro" id="IPR003018">
    <property type="entry name" value="GAF"/>
</dbReference>
<feature type="domain" description="PAS" evidence="1">
    <location>
        <begin position="177"/>
        <end position="247"/>
    </location>
</feature>
<dbReference type="OrthoDB" id="9813903at2"/>
<reference evidence="4 5" key="1">
    <citation type="submission" date="2016-04" db="EMBL/GenBank/DDBJ databases">
        <authorList>
            <consortium name="Pathogen Informatics"/>
        </authorList>
    </citation>
    <scope>NUCLEOTIDE SEQUENCE [LARGE SCALE GENOMIC DNA]</scope>
    <source>
        <strain evidence="4 5">H050680373</strain>
    </source>
</reference>
<dbReference type="PROSITE" id="PS50112">
    <property type="entry name" value="PAS"/>
    <property type="match status" value="1"/>
</dbReference>
<sequence>MKCPEIPASESARLKALAEYGLSSDRPLPSLDPVVQIAARMFGMPVAAVNLIGSQHVFLAAATGIERFDPRRDVSFCAHAINQDEVMVVPDALQDERFHDNPLVVGAVSEAALGKIRFYAGAPLRSPSGHALGALCIIDERPHHDFTAEDCERLRELARMAADRMELRRIEISAEQTRRPFDDYARDSSTAVVWFDEQRNIVSWNSAAASLHGHAQSAGAGRSVDSLLLERDRPAFRELVRRAVELGSVDDLAMPASLHGLRRDGTTFQLGISLFCWRERDRLTFNAHLQDLSARRQEEEELRRLAHTDALTGLANRACFYRRVEETLMQPLAATVLMLDLDGFKDINDTLGNAVGDAVLREVGRRLQFIGGPDATAARLGSDDFALLVPGIDTRDQAMAIAHAAVAAIGKRIDAGHDEINAAISCGVAVAPLQAQEALELIGDADLALARAKDIGRGQAYAFVPALRMEATARRLHGMELHRAVNDGEFVMFYQPQVRLSDGALVGAEALLRWRHPRRGLLEPAAFLPALESGPLAATVGSWVLDDACAQAARWRADGAPDFRVGVNLFGAQFHVGDLAEEVIRVLARHGLPPQALELEITENIALDNDELVLEALRRLHRHGVSIAFDDFGTGYASLSLLKRFPLTRIKIDRTFVQGMLESEQDASVIRAVLDMARTFHLEAIAEGVETRAQLDALRHAGCTEGQGYLFSRPIPVPQFAQMYGLEDAAPAVMRA</sequence>
<dbReference type="InterPro" id="IPR000014">
    <property type="entry name" value="PAS"/>
</dbReference>
<accession>A0A157S4U2</accession>
<dbReference type="RefSeq" id="WP_066122150.1">
    <property type="nucleotide sequence ID" value="NZ_FKIF01000001.1"/>
</dbReference>
<dbReference type="Pfam" id="PF00563">
    <property type="entry name" value="EAL"/>
    <property type="match status" value="1"/>
</dbReference>
<dbReference type="SMART" id="SM00052">
    <property type="entry name" value="EAL"/>
    <property type="match status" value="1"/>
</dbReference>
<dbReference type="InterPro" id="IPR013656">
    <property type="entry name" value="PAS_4"/>
</dbReference>
<evidence type="ECO:0000259" key="2">
    <source>
        <dbReference type="PROSITE" id="PS50883"/>
    </source>
</evidence>
<evidence type="ECO:0000259" key="1">
    <source>
        <dbReference type="PROSITE" id="PS50112"/>
    </source>
</evidence>
<dbReference type="NCBIfam" id="TIGR00254">
    <property type="entry name" value="GGDEF"/>
    <property type="match status" value="1"/>
</dbReference>
<protein>
    <submittedName>
        <fullName evidence="4">Signalling protein</fullName>
    </submittedName>
</protein>
<dbReference type="PROSITE" id="PS50887">
    <property type="entry name" value="GGDEF"/>
    <property type="match status" value="1"/>
</dbReference>
<dbReference type="InterPro" id="IPR043128">
    <property type="entry name" value="Rev_trsase/Diguanyl_cyclase"/>
</dbReference>
<dbReference type="PANTHER" id="PTHR44757:SF2">
    <property type="entry name" value="BIOFILM ARCHITECTURE MAINTENANCE PROTEIN MBAA"/>
    <property type="match status" value="1"/>
</dbReference>
<dbReference type="CDD" id="cd01949">
    <property type="entry name" value="GGDEF"/>
    <property type="match status" value="1"/>
</dbReference>
<dbReference type="InterPro" id="IPR052155">
    <property type="entry name" value="Biofilm_reg_signaling"/>
</dbReference>
<dbReference type="InterPro" id="IPR001633">
    <property type="entry name" value="EAL_dom"/>
</dbReference>
<dbReference type="InterPro" id="IPR000160">
    <property type="entry name" value="GGDEF_dom"/>
</dbReference>
<organism evidence="4 5">
    <name type="scientific">Bordetella ansorpii</name>
    <dbReference type="NCBI Taxonomy" id="288768"/>
    <lineage>
        <taxon>Bacteria</taxon>
        <taxon>Pseudomonadati</taxon>
        <taxon>Pseudomonadota</taxon>
        <taxon>Betaproteobacteria</taxon>
        <taxon>Burkholderiales</taxon>
        <taxon>Alcaligenaceae</taxon>
        <taxon>Bordetella</taxon>
    </lineage>
</organism>
<dbReference type="PROSITE" id="PS50883">
    <property type="entry name" value="EAL"/>
    <property type="match status" value="1"/>
</dbReference>
<dbReference type="PANTHER" id="PTHR44757">
    <property type="entry name" value="DIGUANYLATE CYCLASE DGCP"/>
    <property type="match status" value="1"/>
</dbReference>
<feature type="domain" description="EAL" evidence="2">
    <location>
        <begin position="474"/>
        <end position="728"/>
    </location>
</feature>
<dbReference type="Gene3D" id="3.30.70.270">
    <property type="match status" value="1"/>
</dbReference>
<dbReference type="Pfam" id="PF00990">
    <property type="entry name" value="GGDEF"/>
    <property type="match status" value="1"/>
</dbReference>
<name>A0A157S4U2_9BORD</name>
<dbReference type="InterPro" id="IPR029787">
    <property type="entry name" value="Nucleotide_cyclase"/>
</dbReference>
<feature type="domain" description="GGDEF" evidence="3">
    <location>
        <begin position="332"/>
        <end position="465"/>
    </location>
</feature>
<dbReference type="Gene3D" id="3.30.450.40">
    <property type="match status" value="1"/>
</dbReference>
<keyword evidence="5" id="KW-1185">Reference proteome</keyword>
<dbReference type="EMBL" id="FKIF01000001">
    <property type="protein sequence ID" value="SAI65311.1"/>
    <property type="molecule type" value="Genomic_DNA"/>
</dbReference>
<dbReference type="CDD" id="cd01948">
    <property type="entry name" value="EAL"/>
    <property type="match status" value="1"/>
</dbReference>
<dbReference type="Gene3D" id="3.30.450.20">
    <property type="entry name" value="PAS domain"/>
    <property type="match status" value="1"/>
</dbReference>
<dbReference type="SUPFAM" id="SSF55073">
    <property type="entry name" value="Nucleotide cyclase"/>
    <property type="match status" value="1"/>
</dbReference>
<dbReference type="NCBIfam" id="TIGR00229">
    <property type="entry name" value="sensory_box"/>
    <property type="match status" value="1"/>
</dbReference>
<dbReference type="Pfam" id="PF01590">
    <property type="entry name" value="GAF"/>
    <property type="match status" value="1"/>
</dbReference>
<evidence type="ECO:0000313" key="5">
    <source>
        <dbReference type="Proteomes" id="UP000076848"/>
    </source>
</evidence>
<evidence type="ECO:0000259" key="3">
    <source>
        <dbReference type="PROSITE" id="PS50887"/>
    </source>
</evidence>
<evidence type="ECO:0000313" key="4">
    <source>
        <dbReference type="EMBL" id="SAI65311.1"/>
    </source>
</evidence>
<dbReference type="SUPFAM" id="SSF141868">
    <property type="entry name" value="EAL domain-like"/>
    <property type="match status" value="1"/>
</dbReference>
<dbReference type="Proteomes" id="UP000076848">
    <property type="component" value="Unassembled WGS sequence"/>
</dbReference>
<dbReference type="AlphaFoldDB" id="A0A157S4U2"/>
<dbReference type="InterPro" id="IPR035919">
    <property type="entry name" value="EAL_sf"/>
</dbReference>
<dbReference type="Pfam" id="PF08448">
    <property type="entry name" value="PAS_4"/>
    <property type="match status" value="1"/>
</dbReference>
<dbReference type="SMART" id="SM00065">
    <property type="entry name" value="GAF"/>
    <property type="match status" value="1"/>
</dbReference>
<dbReference type="InterPro" id="IPR029016">
    <property type="entry name" value="GAF-like_dom_sf"/>
</dbReference>
<dbReference type="CDD" id="cd00130">
    <property type="entry name" value="PAS"/>
    <property type="match status" value="1"/>
</dbReference>
<dbReference type="STRING" id="288768.SAMEA3906486_00050"/>
<dbReference type="InterPro" id="IPR035965">
    <property type="entry name" value="PAS-like_dom_sf"/>
</dbReference>
<proteinExistence type="predicted"/>